<evidence type="ECO:0000256" key="1">
    <source>
        <dbReference type="SAM" id="MobiDB-lite"/>
    </source>
</evidence>
<feature type="region of interest" description="Disordered" evidence="1">
    <location>
        <begin position="316"/>
        <end position="349"/>
    </location>
</feature>
<name>A0A3D8QEF4_9HELO</name>
<accession>A0A3D8QEF4</accession>
<feature type="compositionally biased region" description="Polar residues" evidence="1">
    <location>
        <begin position="316"/>
        <end position="342"/>
    </location>
</feature>
<evidence type="ECO:0000313" key="3">
    <source>
        <dbReference type="Proteomes" id="UP000256328"/>
    </source>
</evidence>
<dbReference type="AlphaFoldDB" id="A0A3D8QEF4"/>
<keyword evidence="3" id="KW-1185">Reference proteome</keyword>
<evidence type="ECO:0000313" key="2">
    <source>
        <dbReference type="EMBL" id="RDW60018.1"/>
    </source>
</evidence>
<dbReference type="OrthoDB" id="3786931at2759"/>
<comment type="caution">
    <text evidence="2">The sequence shown here is derived from an EMBL/GenBank/DDBJ whole genome shotgun (WGS) entry which is preliminary data.</text>
</comment>
<gene>
    <name evidence="2" type="ORF">BP5796_11624</name>
</gene>
<reference evidence="2 3" key="1">
    <citation type="journal article" date="2018" name="IMA Fungus">
        <title>IMA Genome-F 9: Draft genome sequence of Annulohypoxylon stygium, Aspergillus mulundensis, Berkeleyomyces basicola (syn. Thielaviopsis basicola), Ceratocystis smalleyi, two Cercospora beticola strains, Coleophoma cylindrospora, Fusarium fracticaudum, Phialophora cf. hyalina, and Morchella septimelata.</title>
        <authorList>
            <person name="Wingfield B.D."/>
            <person name="Bills G.F."/>
            <person name="Dong Y."/>
            <person name="Huang W."/>
            <person name="Nel W.J."/>
            <person name="Swalarsk-Parry B.S."/>
            <person name="Vaghefi N."/>
            <person name="Wilken P.M."/>
            <person name="An Z."/>
            <person name="de Beer Z.W."/>
            <person name="De Vos L."/>
            <person name="Chen L."/>
            <person name="Duong T.A."/>
            <person name="Gao Y."/>
            <person name="Hammerbacher A."/>
            <person name="Kikkert J.R."/>
            <person name="Li Y."/>
            <person name="Li H."/>
            <person name="Li K."/>
            <person name="Li Q."/>
            <person name="Liu X."/>
            <person name="Ma X."/>
            <person name="Naidoo K."/>
            <person name="Pethybridge S.J."/>
            <person name="Sun J."/>
            <person name="Steenkamp E.T."/>
            <person name="van der Nest M.A."/>
            <person name="van Wyk S."/>
            <person name="Wingfield M.J."/>
            <person name="Xiong C."/>
            <person name="Yue Q."/>
            <person name="Zhang X."/>
        </authorList>
    </citation>
    <scope>NUCLEOTIDE SEQUENCE [LARGE SCALE GENOMIC DNA]</scope>
    <source>
        <strain evidence="2 3">BP5796</strain>
    </source>
</reference>
<organism evidence="2 3">
    <name type="scientific">Coleophoma crateriformis</name>
    <dbReference type="NCBI Taxonomy" id="565419"/>
    <lineage>
        <taxon>Eukaryota</taxon>
        <taxon>Fungi</taxon>
        <taxon>Dikarya</taxon>
        <taxon>Ascomycota</taxon>
        <taxon>Pezizomycotina</taxon>
        <taxon>Leotiomycetes</taxon>
        <taxon>Helotiales</taxon>
        <taxon>Dermateaceae</taxon>
        <taxon>Coleophoma</taxon>
    </lineage>
</organism>
<protein>
    <submittedName>
        <fullName evidence="2">Uncharacterized protein</fullName>
    </submittedName>
</protein>
<proteinExistence type="predicted"/>
<dbReference type="EMBL" id="PDLN01000019">
    <property type="protein sequence ID" value="RDW60018.1"/>
    <property type="molecule type" value="Genomic_DNA"/>
</dbReference>
<dbReference type="Proteomes" id="UP000256328">
    <property type="component" value="Unassembled WGS sequence"/>
</dbReference>
<feature type="compositionally biased region" description="Acidic residues" evidence="1">
    <location>
        <begin position="254"/>
        <end position="271"/>
    </location>
</feature>
<feature type="compositionally biased region" description="Low complexity" evidence="1">
    <location>
        <begin position="241"/>
        <end position="253"/>
    </location>
</feature>
<feature type="region of interest" description="Disordered" evidence="1">
    <location>
        <begin position="223"/>
        <end position="271"/>
    </location>
</feature>
<feature type="compositionally biased region" description="Basic and acidic residues" evidence="1">
    <location>
        <begin position="223"/>
        <end position="236"/>
    </location>
</feature>
<sequence length="349" mass="38932">MAIKSIKLIEDLTPRDAKLLAQLLSLREELPHKSWLADQAACIHDLPAQLRRPSTILRLVTRALDPFRPQQACLCKAHKQLNAHLIHRLFLRLAAEATTRIATLRSNPYLPDEVRLFVTRLEGVNSLWMTPDVYKAIFPALPESTCFVKVPSGCEACILSVVGGSHRAVTDFRASIHGRRKKRGTEAKLLVLVDAWIELSKDGEMIKAESERLGREIRRVRRQMQDARRQKRRNEVDAVIGKGRASSSGSGAAAEEDEVNEVSESNEGEEHDFEGSIIDFYASRISLTTPGKSTNSIGAMYPDLGMNVVFDPVSGTSQRRLDSHNSSTVYSESNYSTLTMEASLSDHKR</sequence>